<gene>
    <name evidence="5" type="ORF">IFM89_027890</name>
</gene>
<dbReference type="EMBL" id="JADFTS010000007">
    <property type="protein sequence ID" value="KAF9598457.1"/>
    <property type="molecule type" value="Genomic_DNA"/>
</dbReference>
<dbReference type="OrthoDB" id="153872at2759"/>
<organism evidence="5 6">
    <name type="scientific">Coptis chinensis</name>
    <dbReference type="NCBI Taxonomy" id="261450"/>
    <lineage>
        <taxon>Eukaryota</taxon>
        <taxon>Viridiplantae</taxon>
        <taxon>Streptophyta</taxon>
        <taxon>Embryophyta</taxon>
        <taxon>Tracheophyta</taxon>
        <taxon>Spermatophyta</taxon>
        <taxon>Magnoliopsida</taxon>
        <taxon>Ranunculales</taxon>
        <taxon>Ranunculaceae</taxon>
        <taxon>Coptidoideae</taxon>
        <taxon>Coptis</taxon>
    </lineage>
</organism>
<evidence type="ECO:0000256" key="1">
    <source>
        <dbReference type="ARBA" id="ARBA00004123"/>
    </source>
</evidence>
<dbReference type="Pfam" id="PF06203">
    <property type="entry name" value="CCT"/>
    <property type="match status" value="1"/>
</dbReference>
<feature type="domain" description="CCT" evidence="4">
    <location>
        <begin position="178"/>
        <end position="220"/>
    </location>
</feature>
<dbReference type="AlphaFoldDB" id="A0A835HHL4"/>
<keyword evidence="2 3" id="KW-0539">Nucleus</keyword>
<name>A0A835HHL4_9MAGN</name>
<comment type="caution">
    <text evidence="5">The sequence shown here is derived from an EMBL/GenBank/DDBJ whole genome shotgun (WGS) entry which is preliminary data.</text>
</comment>
<dbReference type="GO" id="GO:0005634">
    <property type="term" value="C:nucleus"/>
    <property type="evidence" value="ECO:0007669"/>
    <property type="project" value="UniProtKB-SubCell"/>
</dbReference>
<dbReference type="InterPro" id="IPR045281">
    <property type="entry name" value="CONSTANS-like"/>
</dbReference>
<evidence type="ECO:0000256" key="3">
    <source>
        <dbReference type="PROSITE-ProRule" id="PRU00357"/>
    </source>
</evidence>
<dbReference type="GO" id="GO:0003700">
    <property type="term" value="F:DNA-binding transcription factor activity"/>
    <property type="evidence" value="ECO:0007669"/>
    <property type="project" value="TreeGrafter"/>
</dbReference>
<evidence type="ECO:0000256" key="2">
    <source>
        <dbReference type="ARBA" id="ARBA00023242"/>
    </source>
</evidence>
<dbReference type="PROSITE" id="PS51017">
    <property type="entry name" value="CCT"/>
    <property type="match status" value="1"/>
</dbReference>
<dbReference type="InterPro" id="IPR010402">
    <property type="entry name" value="CCT_domain"/>
</dbReference>
<evidence type="ECO:0000259" key="4">
    <source>
        <dbReference type="PROSITE" id="PS51017"/>
    </source>
</evidence>
<reference evidence="5 6" key="1">
    <citation type="submission" date="2020-10" db="EMBL/GenBank/DDBJ databases">
        <title>The Coptis chinensis genome and diversification of protoberbering-type alkaloids.</title>
        <authorList>
            <person name="Wang B."/>
            <person name="Shu S."/>
            <person name="Song C."/>
            <person name="Liu Y."/>
        </authorList>
    </citation>
    <scope>NUCLEOTIDE SEQUENCE [LARGE SCALE GENOMIC DNA]</scope>
    <source>
        <strain evidence="5">HL-2020</strain>
        <tissue evidence="5">Leaf</tissue>
    </source>
</reference>
<evidence type="ECO:0000313" key="6">
    <source>
        <dbReference type="Proteomes" id="UP000631114"/>
    </source>
</evidence>
<protein>
    <recommendedName>
        <fullName evidence="4">CCT domain-containing protein</fullName>
    </recommendedName>
</protein>
<proteinExistence type="predicted"/>
<dbReference type="PANTHER" id="PTHR31319:SF114">
    <property type="entry name" value="OS12G0262400 PROTEIN"/>
    <property type="match status" value="1"/>
</dbReference>
<dbReference type="Proteomes" id="UP000631114">
    <property type="component" value="Unassembled WGS sequence"/>
</dbReference>
<evidence type="ECO:0000313" key="5">
    <source>
        <dbReference type="EMBL" id="KAF9598457.1"/>
    </source>
</evidence>
<accession>A0A835HHL4</accession>
<comment type="subcellular location">
    <subcellularLocation>
        <location evidence="1 3">Nucleus</location>
    </subcellularLocation>
</comment>
<keyword evidence="6" id="KW-1185">Reference proteome</keyword>
<dbReference type="PANTHER" id="PTHR31319">
    <property type="entry name" value="ZINC FINGER PROTEIN CONSTANS-LIKE 4"/>
    <property type="match status" value="1"/>
</dbReference>
<sequence length="261" mass="29524">MYQFNELFAISCASNTAGSDFHAYDTSQIAVNSPPPLYAAPYSVPPPIVLPTNEFDTAFPVLKSEFGYSSSSSYGSPSSLPSCNYVQRPSMVQRSMSSHSLQTKEGYYHPIFTSLDESCPEIFDLDAVGSMRKVFSAGDLQGINTVQHNSGHSESPLSHEACAIEAMNKIGRYSAEERKERIERYRSKRNQRNFNKKIKYACRKTLADSRPRIRGRFARNDEVGESSQGQWNQLEREETEEDDDIWFNLFDAFSVNLIPHQ</sequence>
<dbReference type="GO" id="GO:0009909">
    <property type="term" value="P:regulation of flower development"/>
    <property type="evidence" value="ECO:0007669"/>
    <property type="project" value="InterPro"/>
</dbReference>